<evidence type="ECO:0000313" key="2">
    <source>
        <dbReference type="Proteomes" id="UP001164929"/>
    </source>
</evidence>
<protein>
    <submittedName>
        <fullName evidence="1">Uncharacterized protein</fullName>
    </submittedName>
</protein>
<feature type="non-terminal residue" evidence="1">
    <location>
        <position position="1"/>
    </location>
</feature>
<dbReference type="AlphaFoldDB" id="A0AAD6LLJ3"/>
<proteinExistence type="predicted"/>
<reference evidence="1 2" key="1">
    <citation type="journal article" date="2023" name="Mol. Ecol. Resour.">
        <title>Chromosome-level genome assembly of a triploid poplar Populus alba 'Berolinensis'.</title>
        <authorList>
            <person name="Chen S."/>
            <person name="Yu Y."/>
            <person name="Wang X."/>
            <person name="Wang S."/>
            <person name="Zhang T."/>
            <person name="Zhou Y."/>
            <person name="He R."/>
            <person name="Meng N."/>
            <person name="Wang Y."/>
            <person name="Liu W."/>
            <person name="Liu Z."/>
            <person name="Liu J."/>
            <person name="Guo Q."/>
            <person name="Huang H."/>
            <person name="Sederoff R.R."/>
            <person name="Wang G."/>
            <person name="Qu G."/>
            <person name="Chen S."/>
        </authorList>
    </citation>
    <scope>NUCLEOTIDE SEQUENCE [LARGE SCALE GENOMIC DNA]</scope>
    <source>
        <strain evidence="1">SC-2020</strain>
    </source>
</reference>
<organism evidence="1 2">
    <name type="scientific">Populus alba x Populus x berolinensis</name>
    <dbReference type="NCBI Taxonomy" id="444605"/>
    <lineage>
        <taxon>Eukaryota</taxon>
        <taxon>Viridiplantae</taxon>
        <taxon>Streptophyta</taxon>
        <taxon>Embryophyta</taxon>
        <taxon>Tracheophyta</taxon>
        <taxon>Spermatophyta</taxon>
        <taxon>Magnoliopsida</taxon>
        <taxon>eudicotyledons</taxon>
        <taxon>Gunneridae</taxon>
        <taxon>Pentapetalae</taxon>
        <taxon>rosids</taxon>
        <taxon>fabids</taxon>
        <taxon>Malpighiales</taxon>
        <taxon>Salicaceae</taxon>
        <taxon>Saliceae</taxon>
        <taxon>Populus</taxon>
    </lineage>
</organism>
<keyword evidence="2" id="KW-1185">Reference proteome</keyword>
<evidence type="ECO:0000313" key="1">
    <source>
        <dbReference type="EMBL" id="KAJ6969244.1"/>
    </source>
</evidence>
<dbReference type="EMBL" id="JAQIZT010000016">
    <property type="protein sequence ID" value="KAJ6969244.1"/>
    <property type="molecule type" value="Genomic_DNA"/>
</dbReference>
<comment type="caution">
    <text evidence="1">The sequence shown here is derived from an EMBL/GenBank/DDBJ whole genome shotgun (WGS) entry which is preliminary data.</text>
</comment>
<accession>A0AAD6LLJ3</accession>
<gene>
    <name evidence="1" type="ORF">NC653_037035</name>
</gene>
<name>A0AAD6LLJ3_9ROSI</name>
<dbReference type="Proteomes" id="UP001164929">
    <property type="component" value="Chromosome 16"/>
</dbReference>
<sequence length="66" mass="7598">HHPYFPPAIHHSFCHPGPVDQPPPADPHHHLKSLAEHAITRAPTEKKYRDINLSYREINAKGWFTS</sequence>